<sequence>MAIIGTFTRDQHGFNGTIKTLTLNVAAQIKKVEVSSEKAPDYRVSAGPVELGAGWTKTSQAGKEYISVKLDDPSFPAPVFASLVEQDAGFALIWNRS</sequence>
<dbReference type="InterPro" id="IPR007948">
    <property type="entry name" value="DUF736"/>
</dbReference>
<dbReference type="Pfam" id="PF05284">
    <property type="entry name" value="DUF736"/>
    <property type="match status" value="1"/>
</dbReference>
<protein>
    <submittedName>
        <fullName evidence="1">DUF736 domain-containing protein</fullName>
    </submittedName>
</protein>
<evidence type="ECO:0000313" key="2">
    <source>
        <dbReference type="Proteomes" id="UP001279553"/>
    </source>
</evidence>
<name>A0AAW9DKP2_ACIAO</name>
<reference evidence="1 2" key="1">
    <citation type="submission" date="2023-11" db="EMBL/GenBank/DDBJ databases">
        <title>MicrobeMod: A computational toolkit for identifying prokaryotic methylation and restriction-modification with nanopore sequencing.</title>
        <authorList>
            <person name="Crits-Christoph A."/>
            <person name="Kang S.C."/>
            <person name="Lee H."/>
            <person name="Ostrov N."/>
        </authorList>
    </citation>
    <scope>NUCLEOTIDE SEQUENCE [LARGE SCALE GENOMIC DNA]</scope>
    <source>
        <strain evidence="1 2">DSMZ 700</strain>
    </source>
</reference>
<organism evidence="1 2">
    <name type="scientific">Acidiphilium acidophilum</name>
    <name type="common">Thiobacillus acidophilus</name>
    <dbReference type="NCBI Taxonomy" id="76588"/>
    <lineage>
        <taxon>Bacteria</taxon>
        <taxon>Pseudomonadati</taxon>
        <taxon>Pseudomonadota</taxon>
        <taxon>Alphaproteobacteria</taxon>
        <taxon>Acetobacterales</taxon>
        <taxon>Acidocellaceae</taxon>
        <taxon>Acidiphilium</taxon>
    </lineage>
</organism>
<comment type="caution">
    <text evidence="1">The sequence shown here is derived from an EMBL/GenBank/DDBJ whole genome shotgun (WGS) entry which is preliminary data.</text>
</comment>
<evidence type="ECO:0000313" key="1">
    <source>
        <dbReference type="EMBL" id="MDX5929421.1"/>
    </source>
</evidence>
<dbReference type="AlphaFoldDB" id="A0AAW9DKP2"/>
<proteinExistence type="predicted"/>
<dbReference type="EMBL" id="JAWXYB010000006">
    <property type="protein sequence ID" value="MDX5929421.1"/>
    <property type="molecule type" value="Genomic_DNA"/>
</dbReference>
<keyword evidence="2" id="KW-1185">Reference proteome</keyword>
<accession>A0AAW9DKP2</accession>
<dbReference type="Proteomes" id="UP001279553">
    <property type="component" value="Unassembled WGS sequence"/>
</dbReference>
<gene>
    <name evidence="1" type="ORF">SIL87_01395</name>
</gene>
<dbReference type="RefSeq" id="WP_319612496.1">
    <property type="nucleotide sequence ID" value="NZ_JAWXYB010000006.1"/>
</dbReference>